<feature type="domain" description="Nose resistant-to-fluoxetine protein N-terminal" evidence="3">
    <location>
        <begin position="202"/>
        <end position="310"/>
    </location>
</feature>
<keyword evidence="5" id="KW-1185">Reference proteome</keyword>
<organism evidence="4 5">
    <name type="scientific">Euroglyphus maynei</name>
    <name type="common">Mayne's house dust mite</name>
    <dbReference type="NCBI Taxonomy" id="6958"/>
    <lineage>
        <taxon>Eukaryota</taxon>
        <taxon>Metazoa</taxon>
        <taxon>Ecdysozoa</taxon>
        <taxon>Arthropoda</taxon>
        <taxon>Chelicerata</taxon>
        <taxon>Arachnida</taxon>
        <taxon>Acari</taxon>
        <taxon>Acariformes</taxon>
        <taxon>Sarcoptiformes</taxon>
        <taxon>Astigmata</taxon>
        <taxon>Psoroptidia</taxon>
        <taxon>Analgoidea</taxon>
        <taxon>Pyroglyphidae</taxon>
        <taxon>Pyroglyphinae</taxon>
        <taxon>Euroglyphus</taxon>
    </lineage>
</organism>
<proteinExistence type="predicted"/>
<evidence type="ECO:0000256" key="2">
    <source>
        <dbReference type="SAM" id="SignalP"/>
    </source>
</evidence>
<evidence type="ECO:0000259" key="3">
    <source>
        <dbReference type="SMART" id="SM00703"/>
    </source>
</evidence>
<feature type="compositionally biased region" description="Acidic residues" evidence="1">
    <location>
        <begin position="88"/>
        <end position="110"/>
    </location>
</feature>
<protein>
    <recommendedName>
        <fullName evidence="3">Nose resistant-to-fluoxetine protein N-terminal domain-containing protein</fullName>
    </recommendedName>
</protein>
<gene>
    <name evidence="4" type="ORF">BLA29_004489</name>
</gene>
<feature type="compositionally biased region" description="Acidic residues" evidence="1">
    <location>
        <begin position="59"/>
        <end position="80"/>
    </location>
</feature>
<dbReference type="EMBL" id="MUJZ01011080">
    <property type="protein sequence ID" value="OTF81923.1"/>
    <property type="molecule type" value="Genomic_DNA"/>
</dbReference>
<reference evidence="4 5" key="1">
    <citation type="submission" date="2017-03" db="EMBL/GenBank/DDBJ databases">
        <title>Genome Survey of Euroglyphus maynei.</title>
        <authorList>
            <person name="Arlian L.G."/>
            <person name="Morgan M.S."/>
            <person name="Rider S.D."/>
        </authorList>
    </citation>
    <scope>NUCLEOTIDE SEQUENCE [LARGE SCALE GENOMIC DNA]</scope>
    <source>
        <strain evidence="4">Arlian Lab</strain>
        <tissue evidence="4">Whole body</tissue>
    </source>
</reference>
<feature type="non-terminal residue" evidence="4">
    <location>
        <position position="341"/>
    </location>
</feature>
<evidence type="ECO:0000313" key="5">
    <source>
        <dbReference type="Proteomes" id="UP000194236"/>
    </source>
</evidence>
<sequence length="341" mass="38833">MRLLTKLLFCLFTIIALSAVVNSEQDTTFTTESDVTTVESVDRDLPTNTDSSTEHSGHEEEEEEDKDGDEDEEEDFDDSSEPSKANVEEEDYYSANDDDDDDDDEEEYDEPSCTVKILLENMNLTAMLPQDGHLLRQEYDEYMLSDDSMTRIRKSPSANHTFQRMNRLVSWFRDVADQQQVRAGITNLLHQNLDVLLNLELDSICINSIVAILVAIRRNEPWALKFVDSAPKIPSGLMSGVSSFLGSFDQCLSIESPSSLAESYTGQYCTVKPLLPLPTTDRAYHYDQSHRSPDPQVERLMRFYAAYNVQHYFQRNPALKFVELMKSKKGRVTNFGLCLPS</sequence>
<dbReference type="OrthoDB" id="6503089at2759"/>
<dbReference type="SMART" id="SM00703">
    <property type="entry name" value="NRF"/>
    <property type="match status" value="1"/>
</dbReference>
<feature type="compositionally biased region" description="Low complexity" evidence="1">
    <location>
        <begin position="26"/>
        <end position="39"/>
    </location>
</feature>
<dbReference type="AlphaFoldDB" id="A0A1Y3BQ42"/>
<evidence type="ECO:0000313" key="4">
    <source>
        <dbReference type="EMBL" id="OTF81923.1"/>
    </source>
</evidence>
<comment type="caution">
    <text evidence="4">The sequence shown here is derived from an EMBL/GenBank/DDBJ whole genome shotgun (WGS) entry which is preliminary data.</text>
</comment>
<feature type="signal peptide" evidence="2">
    <location>
        <begin position="1"/>
        <end position="23"/>
    </location>
</feature>
<feature type="chain" id="PRO_5012305453" description="Nose resistant-to-fluoxetine protein N-terminal domain-containing protein" evidence="2">
    <location>
        <begin position="24"/>
        <end position="341"/>
    </location>
</feature>
<feature type="region of interest" description="Disordered" evidence="1">
    <location>
        <begin position="25"/>
        <end position="111"/>
    </location>
</feature>
<keyword evidence="2" id="KW-0732">Signal</keyword>
<accession>A0A1Y3BQ42</accession>
<evidence type="ECO:0000256" key="1">
    <source>
        <dbReference type="SAM" id="MobiDB-lite"/>
    </source>
</evidence>
<dbReference type="InterPro" id="IPR006621">
    <property type="entry name" value="Nose-resist-to-fluoxetine_N"/>
</dbReference>
<dbReference type="Proteomes" id="UP000194236">
    <property type="component" value="Unassembled WGS sequence"/>
</dbReference>
<name>A0A1Y3BQ42_EURMA</name>
<dbReference type="Pfam" id="PF20146">
    <property type="entry name" value="NRF"/>
    <property type="match status" value="1"/>
</dbReference>